<sequence length="60" mass="6759">MQVTPHARERALPQVIERSTHRIVVEEFEGETGSYEVSYTVKGTREGFAGEEVVRDPAAR</sequence>
<keyword evidence="3" id="KW-1185">Reference proteome</keyword>
<dbReference type="EMBL" id="CP104003">
    <property type="protein sequence ID" value="UWM54706.1"/>
    <property type="molecule type" value="Genomic_DNA"/>
</dbReference>
<protein>
    <submittedName>
        <fullName evidence="1">Uncharacterized protein</fullName>
    </submittedName>
</protein>
<dbReference type="GeneID" id="74945007"/>
<dbReference type="Proteomes" id="UP001057580">
    <property type="component" value="Chromosome"/>
</dbReference>
<accession>A0A9E7R2M0</accession>
<evidence type="ECO:0000313" key="3">
    <source>
        <dbReference type="Proteomes" id="UP001057580"/>
    </source>
</evidence>
<name>A0A9E7R2M0_9EURY</name>
<dbReference type="AlphaFoldDB" id="A0A9E7R2M0"/>
<dbReference type="KEGG" id="ssai:N0B31_21255"/>
<reference evidence="1" key="1">
    <citation type="submission" date="2022-09" db="EMBL/GenBank/DDBJ databases">
        <title>Diverse halophilic archaea isolated from saline environments.</title>
        <authorList>
            <person name="Cui H.-L."/>
        </authorList>
    </citation>
    <scope>NUCLEOTIDE SEQUENCE</scope>
    <source>
        <strain evidence="1">ZS-35-S2</strain>
    </source>
</reference>
<organism evidence="1 3">
    <name type="scientific">Salinirubellus salinus</name>
    <dbReference type="NCBI Taxonomy" id="1364945"/>
    <lineage>
        <taxon>Archaea</taxon>
        <taxon>Methanobacteriati</taxon>
        <taxon>Methanobacteriota</taxon>
        <taxon>Stenosarchaea group</taxon>
        <taxon>Halobacteria</taxon>
        <taxon>Halobacteriales</taxon>
        <taxon>Natronomonadaceae</taxon>
        <taxon>Salinirubellus</taxon>
    </lineage>
</organism>
<dbReference type="RefSeq" id="WP_260593655.1">
    <property type="nucleotide sequence ID" value="NZ_CP104003.1"/>
</dbReference>
<evidence type="ECO:0000313" key="1">
    <source>
        <dbReference type="EMBL" id="UWM54635.1"/>
    </source>
</evidence>
<dbReference type="KEGG" id="ssai:N0B31_00145"/>
<proteinExistence type="predicted"/>
<evidence type="ECO:0000313" key="2">
    <source>
        <dbReference type="EMBL" id="UWM54706.1"/>
    </source>
</evidence>
<gene>
    <name evidence="2" type="ORF">N0B31_00145</name>
    <name evidence="1" type="ORF">N0B31_21255</name>
</gene>
<dbReference type="EMBL" id="CP104003">
    <property type="protein sequence ID" value="UWM54635.1"/>
    <property type="molecule type" value="Genomic_DNA"/>
</dbReference>